<evidence type="ECO:0000256" key="1">
    <source>
        <dbReference type="ARBA" id="ARBA00022741"/>
    </source>
</evidence>
<evidence type="ECO:0000259" key="4">
    <source>
        <dbReference type="Pfam" id="PF00501"/>
    </source>
</evidence>
<keyword evidence="1" id="KW-0547">Nucleotide-binding</keyword>
<protein>
    <recommendedName>
        <fullName evidence="4">AMP-dependent synthetase/ligase domain-containing protein</fullName>
    </recommendedName>
</protein>
<dbReference type="InterPro" id="IPR020845">
    <property type="entry name" value="AMP-binding_CS"/>
</dbReference>
<dbReference type="SUPFAM" id="SSF56801">
    <property type="entry name" value="Acetyl-CoA synthetase-like"/>
    <property type="match status" value="1"/>
</dbReference>
<dbReference type="GO" id="GO:0005524">
    <property type="term" value="F:ATP binding"/>
    <property type="evidence" value="ECO:0007669"/>
    <property type="project" value="UniProtKB-KW"/>
</dbReference>
<comment type="caution">
    <text evidence="5">The sequence shown here is derived from an EMBL/GenBank/DDBJ whole genome shotgun (WGS) entry which is preliminary data.</text>
</comment>
<evidence type="ECO:0000256" key="3">
    <source>
        <dbReference type="ARBA" id="ARBA00024484"/>
    </source>
</evidence>
<dbReference type="Proteomes" id="UP000178187">
    <property type="component" value="Unassembled WGS sequence"/>
</dbReference>
<evidence type="ECO:0000313" key="5">
    <source>
        <dbReference type="EMBL" id="OGW95432.1"/>
    </source>
</evidence>
<dbReference type="PANTHER" id="PTHR43272:SF33">
    <property type="entry name" value="AMP-BINDING DOMAIN-CONTAINING PROTEIN-RELATED"/>
    <property type="match status" value="1"/>
</dbReference>
<dbReference type="GO" id="GO:0004467">
    <property type="term" value="F:long-chain fatty acid-CoA ligase activity"/>
    <property type="evidence" value="ECO:0007669"/>
    <property type="project" value="UniProtKB-EC"/>
</dbReference>
<evidence type="ECO:0000256" key="2">
    <source>
        <dbReference type="ARBA" id="ARBA00022840"/>
    </source>
</evidence>
<evidence type="ECO:0000313" key="6">
    <source>
        <dbReference type="Proteomes" id="UP000178187"/>
    </source>
</evidence>
<dbReference type="PROSITE" id="PS00455">
    <property type="entry name" value="AMP_BINDING"/>
    <property type="match status" value="1"/>
</dbReference>
<dbReference type="InterPro" id="IPR000873">
    <property type="entry name" value="AMP-dep_synth/lig_dom"/>
</dbReference>
<sequence length="610" mass="69419">MNHQSLVDLFLKQEVRHQKNPFLRHKKDSSYQDISWSDTKKIIYRLALFLKRLGVEKNDKIAIISGNRPEWIYSDLAALSVGAVVVPLYPTSATKEISHILEHSGAVVLFAELMKDVERIKSDFCGFESFKKVVCFEPVRTSNPRLVFFPELMRGAEMTPEEKNEIEESIKAIQPDDIASIIYTSGTTGVSKGVMLSHRNFLTNCYDAQAALPLDENDVSLSFLPFSHVFERMAGYYLAILCGFVTAFAENLETVQHNLLEVKPTIARAVPRFFEKIYININTKIKQRHPLLQSIFRWALDVGRKAYDYRLTKKPLPFFLNLQSYLVDRLFFSKIHKALGGRMRFMISGGAPLAKGLAEFFYSVGVLVLEGYGLTETSPVISVNRPKAFKFGSVGKPVDHVAVKIAGDGEVLVRGESVMRGYFRDDKATKDTIRDGWLYTGDLGMLDADGFLYITGRKKDIIVTSGGKNISPQKIENIVLEKSGIAQIVLIGDKRKYLTALIVPSFPEMKRELLCEGIPPDAAPKTLIQDIRIHQFIRKRLDDCTRELGSHEKIKYFTLLARELALEQGEMTPTFKIKRQVVGERYRETIDRMYGEELDDERRDRIFFIL</sequence>
<accession>A0A1G1KRJ9</accession>
<gene>
    <name evidence="5" type="ORF">A3G33_10670</name>
</gene>
<dbReference type="PANTHER" id="PTHR43272">
    <property type="entry name" value="LONG-CHAIN-FATTY-ACID--COA LIGASE"/>
    <property type="match status" value="1"/>
</dbReference>
<dbReference type="GO" id="GO:0016020">
    <property type="term" value="C:membrane"/>
    <property type="evidence" value="ECO:0007669"/>
    <property type="project" value="TreeGrafter"/>
</dbReference>
<feature type="domain" description="AMP-dependent synthetase/ligase" evidence="4">
    <location>
        <begin position="17"/>
        <end position="423"/>
    </location>
</feature>
<dbReference type="Gene3D" id="3.30.300.30">
    <property type="match status" value="1"/>
</dbReference>
<dbReference type="AlphaFoldDB" id="A0A1G1KRJ9"/>
<dbReference type="CDD" id="cd05907">
    <property type="entry name" value="VL_LC_FACS_like"/>
    <property type="match status" value="1"/>
</dbReference>
<dbReference type="Pfam" id="PF23562">
    <property type="entry name" value="AMP-binding_C_3"/>
    <property type="match status" value="1"/>
</dbReference>
<proteinExistence type="predicted"/>
<dbReference type="Gene3D" id="3.40.50.12780">
    <property type="entry name" value="N-terminal domain of ligase-like"/>
    <property type="match status" value="1"/>
</dbReference>
<name>A0A1G1KRJ9_9BACT</name>
<dbReference type="InterPro" id="IPR042099">
    <property type="entry name" value="ANL_N_sf"/>
</dbReference>
<keyword evidence="2" id="KW-0067">ATP-binding</keyword>
<organism evidence="5 6">
    <name type="scientific">Candidatus Danuiimicrobium aquiferis</name>
    <dbReference type="NCBI Taxonomy" id="1801832"/>
    <lineage>
        <taxon>Bacteria</taxon>
        <taxon>Pseudomonadati</taxon>
        <taxon>Candidatus Omnitrophota</taxon>
        <taxon>Candidatus Danuiimicrobium</taxon>
    </lineage>
</organism>
<reference evidence="5 6" key="1">
    <citation type="journal article" date="2016" name="Nat. Commun.">
        <title>Thousands of microbial genomes shed light on interconnected biogeochemical processes in an aquifer system.</title>
        <authorList>
            <person name="Anantharaman K."/>
            <person name="Brown C.T."/>
            <person name="Hug L.A."/>
            <person name="Sharon I."/>
            <person name="Castelle C.J."/>
            <person name="Probst A.J."/>
            <person name="Thomas B.C."/>
            <person name="Singh A."/>
            <person name="Wilkins M.J."/>
            <person name="Karaoz U."/>
            <person name="Brodie E.L."/>
            <person name="Williams K.H."/>
            <person name="Hubbard S.S."/>
            <person name="Banfield J.F."/>
        </authorList>
    </citation>
    <scope>NUCLEOTIDE SEQUENCE [LARGE SCALE GENOMIC DNA]</scope>
</reference>
<dbReference type="InterPro" id="IPR045851">
    <property type="entry name" value="AMP-bd_C_sf"/>
</dbReference>
<dbReference type="Pfam" id="PF00501">
    <property type="entry name" value="AMP-binding"/>
    <property type="match status" value="1"/>
</dbReference>
<comment type="catalytic activity">
    <reaction evidence="3">
        <text>a long-chain fatty acid + ATP + CoA = a long-chain fatty acyl-CoA + AMP + diphosphate</text>
        <dbReference type="Rhea" id="RHEA:15421"/>
        <dbReference type="ChEBI" id="CHEBI:30616"/>
        <dbReference type="ChEBI" id="CHEBI:33019"/>
        <dbReference type="ChEBI" id="CHEBI:57287"/>
        <dbReference type="ChEBI" id="CHEBI:57560"/>
        <dbReference type="ChEBI" id="CHEBI:83139"/>
        <dbReference type="ChEBI" id="CHEBI:456215"/>
        <dbReference type="EC" id="6.2.1.3"/>
    </reaction>
    <physiologicalReaction direction="left-to-right" evidence="3">
        <dbReference type="Rhea" id="RHEA:15422"/>
    </physiologicalReaction>
</comment>
<dbReference type="EMBL" id="MHFR01000063">
    <property type="protein sequence ID" value="OGW95432.1"/>
    <property type="molecule type" value="Genomic_DNA"/>
</dbReference>